<keyword evidence="15" id="KW-0206">Cytoskeleton</keyword>
<evidence type="ECO:0000256" key="17">
    <source>
        <dbReference type="ARBA" id="ARBA00023289"/>
    </source>
</evidence>
<dbReference type="Pfam" id="PF00071">
    <property type="entry name" value="Ras"/>
    <property type="match status" value="1"/>
</dbReference>
<dbReference type="InterPro" id="IPR027417">
    <property type="entry name" value="P-loop_NTPase"/>
</dbReference>
<name>A0A0A1UD91_ENTIV</name>
<dbReference type="PANTHER" id="PTHR24072">
    <property type="entry name" value="RHO FAMILY GTPASE"/>
    <property type="match status" value="1"/>
</dbReference>
<dbReference type="SMART" id="SM00175">
    <property type="entry name" value="RAB"/>
    <property type="match status" value="1"/>
</dbReference>
<dbReference type="GO" id="GO:0005886">
    <property type="term" value="C:plasma membrane"/>
    <property type="evidence" value="ECO:0007669"/>
    <property type="project" value="UniProtKB-SubCell"/>
</dbReference>
<evidence type="ECO:0000256" key="9">
    <source>
        <dbReference type="ARBA" id="ARBA00022723"/>
    </source>
</evidence>
<evidence type="ECO:0000313" key="19">
    <source>
        <dbReference type="EMBL" id="ELP90288.1"/>
    </source>
</evidence>
<sequence length="201" mass="22687">MTAINIKVVCVGDGNVGKTCMLMVYTSNEFPTEYVPTVFDNFVANIVVDKKKINLGLWDTAGQEEYTSLRPLSYPQTDIFVLCFSVIYKSSYTNVRDKWCKEVIHHCPTAKYMVVGTKSDLREDQKTLAELESAGEKPYTYEEGEDLAKDINALCYMECSALKNTGLDDIFQQAVRFTLEIREALNDSKAKGTNKKKCVLL</sequence>
<evidence type="ECO:0000256" key="3">
    <source>
        <dbReference type="ARBA" id="ARBA00004342"/>
    </source>
</evidence>
<dbReference type="GO" id="GO:0046872">
    <property type="term" value="F:metal ion binding"/>
    <property type="evidence" value="ECO:0007669"/>
    <property type="project" value="UniProtKB-KW"/>
</dbReference>
<keyword evidence="12" id="KW-0460">Magnesium</keyword>
<proteinExistence type="inferred from homology"/>
<keyword evidence="7" id="KW-0488">Methylation</keyword>
<evidence type="ECO:0000256" key="8">
    <source>
        <dbReference type="ARBA" id="ARBA00022490"/>
    </source>
</evidence>
<comment type="catalytic activity">
    <reaction evidence="18">
        <text>GTP + H2O = GDP + phosphate + H(+)</text>
        <dbReference type="Rhea" id="RHEA:19669"/>
        <dbReference type="ChEBI" id="CHEBI:15377"/>
        <dbReference type="ChEBI" id="CHEBI:15378"/>
        <dbReference type="ChEBI" id="CHEBI:37565"/>
        <dbReference type="ChEBI" id="CHEBI:43474"/>
        <dbReference type="ChEBI" id="CHEBI:58189"/>
        <dbReference type="EC" id="3.6.5.2"/>
    </reaction>
    <physiologicalReaction direction="left-to-right" evidence="18">
        <dbReference type="Rhea" id="RHEA:19670"/>
    </physiologicalReaction>
</comment>
<dbReference type="CDD" id="cd00157">
    <property type="entry name" value="Rho"/>
    <property type="match status" value="1"/>
</dbReference>
<evidence type="ECO:0000256" key="18">
    <source>
        <dbReference type="ARBA" id="ARBA00047660"/>
    </source>
</evidence>
<dbReference type="PROSITE" id="PS51420">
    <property type="entry name" value="RHO"/>
    <property type="match status" value="1"/>
</dbReference>
<evidence type="ECO:0000256" key="2">
    <source>
        <dbReference type="ARBA" id="ARBA00004245"/>
    </source>
</evidence>
<evidence type="ECO:0000256" key="4">
    <source>
        <dbReference type="ARBA" id="ARBA00010142"/>
    </source>
</evidence>
<evidence type="ECO:0000256" key="6">
    <source>
        <dbReference type="ARBA" id="ARBA00022475"/>
    </source>
</evidence>
<dbReference type="SMART" id="SM00176">
    <property type="entry name" value="RAN"/>
    <property type="match status" value="1"/>
</dbReference>
<keyword evidence="16" id="KW-0449">Lipoprotein</keyword>
<organism evidence="19 20">
    <name type="scientific">Entamoeba invadens IP1</name>
    <dbReference type="NCBI Taxonomy" id="370355"/>
    <lineage>
        <taxon>Eukaryota</taxon>
        <taxon>Amoebozoa</taxon>
        <taxon>Evosea</taxon>
        <taxon>Archamoebae</taxon>
        <taxon>Mastigamoebida</taxon>
        <taxon>Entamoebidae</taxon>
        <taxon>Entamoeba</taxon>
    </lineage>
</organism>
<dbReference type="GO" id="GO:0003925">
    <property type="term" value="F:G protein activity"/>
    <property type="evidence" value="ECO:0007669"/>
    <property type="project" value="UniProtKB-EC"/>
</dbReference>
<dbReference type="GeneID" id="14889301"/>
<dbReference type="GO" id="GO:0005525">
    <property type="term" value="F:GTP binding"/>
    <property type="evidence" value="ECO:0007669"/>
    <property type="project" value="UniProtKB-KW"/>
</dbReference>
<evidence type="ECO:0000256" key="15">
    <source>
        <dbReference type="ARBA" id="ARBA00023212"/>
    </source>
</evidence>
<dbReference type="KEGG" id="eiv:EIN_504340"/>
<protein>
    <recommendedName>
        <fullName evidence="5">small monomeric GTPase</fullName>
        <ecNumber evidence="5">3.6.5.2</ecNumber>
    </recommendedName>
</protein>
<evidence type="ECO:0000256" key="10">
    <source>
        <dbReference type="ARBA" id="ARBA00022741"/>
    </source>
</evidence>
<dbReference type="PRINTS" id="PR00449">
    <property type="entry name" value="RASTRNSFRMNG"/>
</dbReference>
<keyword evidence="11" id="KW-0378">Hydrolase</keyword>
<dbReference type="PROSITE" id="PS51421">
    <property type="entry name" value="RAS"/>
    <property type="match status" value="1"/>
</dbReference>
<dbReference type="EC" id="3.6.5.2" evidence="5"/>
<dbReference type="OMA" id="CAYLECS"/>
<dbReference type="Gene3D" id="3.40.50.300">
    <property type="entry name" value="P-loop containing nucleotide triphosphate hydrolases"/>
    <property type="match status" value="1"/>
</dbReference>
<keyword evidence="17" id="KW-0636">Prenylation</keyword>
<evidence type="ECO:0000256" key="13">
    <source>
        <dbReference type="ARBA" id="ARBA00023134"/>
    </source>
</evidence>
<evidence type="ECO:0000256" key="16">
    <source>
        <dbReference type="ARBA" id="ARBA00023288"/>
    </source>
</evidence>
<dbReference type="InterPro" id="IPR005225">
    <property type="entry name" value="Small_GTP-bd"/>
</dbReference>
<comment type="similarity">
    <text evidence="4">Belongs to the small GTPase superfamily. Rho family.</text>
</comment>
<keyword evidence="20" id="KW-1185">Reference proteome</keyword>
<dbReference type="FunFam" id="3.40.50.300:FF:000118">
    <property type="entry name" value="Rho-related GTP-binding protein RhoG"/>
    <property type="match status" value="1"/>
</dbReference>
<accession>A0A0A1UD91</accession>
<dbReference type="SMART" id="SM00173">
    <property type="entry name" value="RAS"/>
    <property type="match status" value="1"/>
</dbReference>
<dbReference type="GO" id="GO:0005856">
    <property type="term" value="C:cytoskeleton"/>
    <property type="evidence" value="ECO:0007669"/>
    <property type="project" value="UniProtKB-SubCell"/>
</dbReference>
<dbReference type="VEuPathDB" id="AmoebaDB:EIN_504340"/>
<dbReference type="AlphaFoldDB" id="A0A0A1UD91"/>
<dbReference type="SUPFAM" id="SSF52540">
    <property type="entry name" value="P-loop containing nucleoside triphosphate hydrolases"/>
    <property type="match status" value="1"/>
</dbReference>
<dbReference type="EMBL" id="KB206500">
    <property type="protein sequence ID" value="ELP90288.1"/>
    <property type="molecule type" value="Genomic_DNA"/>
</dbReference>
<evidence type="ECO:0000256" key="11">
    <source>
        <dbReference type="ARBA" id="ARBA00022801"/>
    </source>
</evidence>
<keyword evidence="10" id="KW-0547">Nucleotide-binding</keyword>
<evidence type="ECO:0000256" key="7">
    <source>
        <dbReference type="ARBA" id="ARBA00022481"/>
    </source>
</evidence>
<keyword evidence="13" id="KW-0342">GTP-binding</keyword>
<evidence type="ECO:0000256" key="1">
    <source>
        <dbReference type="ARBA" id="ARBA00001946"/>
    </source>
</evidence>
<comment type="subcellular location">
    <subcellularLocation>
        <location evidence="3">Cell membrane</location>
        <topology evidence="3">Lipid-anchor</topology>
        <orientation evidence="3">Cytoplasmic side</orientation>
    </subcellularLocation>
    <subcellularLocation>
        <location evidence="2">Cytoplasm</location>
        <location evidence="2">Cytoskeleton</location>
    </subcellularLocation>
</comment>
<dbReference type="InterPro" id="IPR001806">
    <property type="entry name" value="Small_GTPase"/>
</dbReference>
<dbReference type="OrthoDB" id="8830751at2759"/>
<evidence type="ECO:0000256" key="12">
    <source>
        <dbReference type="ARBA" id="ARBA00022842"/>
    </source>
</evidence>
<dbReference type="Proteomes" id="UP000014680">
    <property type="component" value="Unassembled WGS sequence"/>
</dbReference>
<keyword evidence="6" id="KW-1003">Cell membrane</keyword>
<keyword evidence="8" id="KW-0963">Cytoplasm</keyword>
<evidence type="ECO:0000313" key="20">
    <source>
        <dbReference type="Proteomes" id="UP000014680"/>
    </source>
</evidence>
<dbReference type="InterPro" id="IPR003578">
    <property type="entry name" value="Small_GTPase_Rho"/>
</dbReference>
<keyword evidence="14" id="KW-0472">Membrane</keyword>
<dbReference type="GO" id="GO:0007264">
    <property type="term" value="P:small GTPase-mediated signal transduction"/>
    <property type="evidence" value="ECO:0007669"/>
    <property type="project" value="InterPro"/>
</dbReference>
<evidence type="ECO:0000256" key="5">
    <source>
        <dbReference type="ARBA" id="ARBA00011984"/>
    </source>
</evidence>
<reference evidence="19 20" key="1">
    <citation type="submission" date="2012-10" db="EMBL/GenBank/DDBJ databases">
        <authorList>
            <person name="Zafar N."/>
            <person name="Inman J."/>
            <person name="Hall N."/>
            <person name="Lorenzi H."/>
            <person name="Caler E."/>
        </authorList>
    </citation>
    <scope>NUCLEOTIDE SEQUENCE [LARGE SCALE GENOMIC DNA]</scope>
    <source>
        <strain evidence="19 20">IP1</strain>
    </source>
</reference>
<dbReference type="RefSeq" id="XP_004257059.1">
    <property type="nucleotide sequence ID" value="XM_004257011.1"/>
</dbReference>
<dbReference type="PROSITE" id="PS51419">
    <property type="entry name" value="RAB"/>
    <property type="match status" value="1"/>
</dbReference>
<gene>
    <name evidence="19" type="ORF">EIN_504340</name>
</gene>
<evidence type="ECO:0000256" key="14">
    <source>
        <dbReference type="ARBA" id="ARBA00023136"/>
    </source>
</evidence>
<dbReference type="NCBIfam" id="TIGR00231">
    <property type="entry name" value="small_GTP"/>
    <property type="match status" value="1"/>
</dbReference>
<dbReference type="SMART" id="SM00174">
    <property type="entry name" value="RHO"/>
    <property type="match status" value="1"/>
</dbReference>
<keyword evidence="9" id="KW-0479">Metal-binding</keyword>
<comment type="cofactor">
    <cofactor evidence="1">
        <name>Mg(2+)</name>
        <dbReference type="ChEBI" id="CHEBI:18420"/>
    </cofactor>
</comment>